<feature type="compositionally biased region" description="Basic and acidic residues" evidence="1">
    <location>
        <begin position="459"/>
        <end position="469"/>
    </location>
</feature>
<evidence type="ECO:0008006" key="4">
    <source>
        <dbReference type="Google" id="ProtNLM"/>
    </source>
</evidence>
<feature type="region of interest" description="Disordered" evidence="1">
    <location>
        <begin position="269"/>
        <end position="399"/>
    </location>
</feature>
<feature type="compositionally biased region" description="Low complexity" evidence="1">
    <location>
        <begin position="1073"/>
        <end position="1085"/>
    </location>
</feature>
<name>A1CT36_ASPCL</name>
<evidence type="ECO:0000313" key="2">
    <source>
        <dbReference type="EMBL" id="EAW06473.1"/>
    </source>
</evidence>
<proteinExistence type="predicted"/>
<feature type="compositionally biased region" description="Polar residues" evidence="1">
    <location>
        <begin position="193"/>
        <end position="208"/>
    </location>
</feature>
<feature type="compositionally biased region" description="Polar residues" evidence="1">
    <location>
        <begin position="490"/>
        <end position="499"/>
    </location>
</feature>
<evidence type="ECO:0000313" key="3">
    <source>
        <dbReference type="Proteomes" id="UP000006701"/>
    </source>
</evidence>
<feature type="region of interest" description="Disordered" evidence="1">
    <location>
        <begin position="456"/>
        <end position="580"/>
    </location>
</feature>
<dbReference type="VEuPathDB" id="FungiDB:ACLA_081630"/>
<organism evidence="2 3">
    <name type="scientific">Aspergillus clavatus (strain ATCC 1007 / CBS 513.65 / DSM 816 / NCTC 3887 / NRRL 1 / QM 1276 / 107)</name>
    <dbReference type="NCBI Taxonomy" id="344612"/>
    <lineage>
        <taxon>Eukaryota</taxon>
        <taxon>Fungi</taxon>
        <taxon>Dikarya</taxon>
        <taxon>Ascomycota</taxon>
        <taxon>Pezizomycotina</taxon>
        <taxon>Eurotiomycetes</taxon>
        <taxon>Eurotiomycetidae</taxon>
        <taxon>Eurotiales</taxon>
        <taxon>Aspergillaceae</taxon>
        <taxon>Aspergillus</taxon>
        <taxon>Aspergillus subgen. Fumigati</taxon>
    </lineage>
</organism>
<dbReference type="HOGENOM" id="CLU_005842_0_0_1"/>
<dbReference type="KEGG" id="act:ACLA_081630"/>
<feature type="compositionally biased region" description="Polar residues" evidence="1">
    <location>
        <begin position="722"/>
        <end position="739"/>
    </location>
</feature>
<feature type="region of interest" description="Disordered" evidence="1">
    <location>
        <begin position="715"/>
        <end position="739"/>
    </location>
</feature>
<accession>A1CT36</accession>
<feature type="compositionally biased region" description="Polar residues" evidence="1">
    <location>
        <begin position="281"/>
        <end position="296"/>
    </location>
</feature>
<keyword evidence="3" id="KW-1185">Reference proteome</keyword>
<dbReference type="OrthoDB" id="3538943at2759"/>
<reference evidence="2 3" key="1">
    <citation type="journal article" date="2008" name="PLoS Genet.">
        <title>Genomic islands in the pathogenic filamentous fungus Aspergillus fumigatus.</title>
        <authorList>
            <person name="Fedorova N.D."/>
            <person name="Khaldi N."/>
            <person name="Joardar V.S."/>
            <person name="Maiti R."/>
            <person name="Amedeo P."/>
            <person name="Anderson M.J."/>
            <person name="Crabtree J."/>
            <person name="Silva J.C."/>
            <person name="Badger J.H."/>
            <person name="Albarraq A."/>
            <person name="Angiuoli S."/>
            <person name="Bussey H."/>
            <person name="Bowyer P."/>
            <person name="Cotty P.J."/>
            <person name="Dyer P.S."/>
            <person name="Egan A."/>
            <person name="Galens K."/>
            <person name="Fraser-Liggett C.M."/>
            <person name="Haas B.J."/>
            <person name="Inman J.M."/>
            <person name="Kent R."/>
            <person name="Lemieux S."/>
            <person name="Malavazi I."/>
            <person name="Orvis J."/>
            <person name="Roemer T."/>
            <person name="Ronning C.M."/>
            <person name="Sundaram J.P."/>
            <person name="Sutton G."/>
            <person name="Turner G."/>
            <person name="Venter J.C."/>
            <person name="White O.R."/>
            <person name="Whitty B.R."/>
            <person name="Youngman P."/>
            <person name="Wolfe K.H."/>
            <person name="Goldman G.H."/>
            <person name="Wortman J.R."/>
            <person name="Jiang B."/>
            <person name="Denning D.W."/>
            <person name="Nierman W.C."/>
        </authorList>
    </citation>
    <scope>NUCLEOTIDE SEQUENCE [LARGE SCALE GENOMIC DNA]</scope>
    <source>
        <strain evidence="3">ATCC 1007 / CBS 513.65 / DSM 816 / NCTC 3887 / NRRL 1</strain>
    </source>
</reference>
<feature type="compositionally biased region" description="Polar residues" evidence="1">
    <location>
        <begin position="1089"/>
        <end position="1115"/>
    </location>
</feature>
<sequence>MPSSEIWIAPLIERALKNYLDGQESQINLEDDGSNLRFSGYNERSAMIVKREENVADGFNFAVQWTEGEGLPIPNITDTTTQIQAKLARESLEEYSRDYPDWPLSEDRMRGYTINLRDFELVFEYATSEPKVHLYIKRFNIAWEKSKYKGPPQGRIIRRNVQVSQIMRTVFQKARLRETACSGDADDGDRSDCSINSQNGNSAGNTGRQEGLMSQIPPVDSTGSLLEISKENLKANAKKLLRPLNTHVQLPQAVHPKVFDVAAANTTTEDLPTPQGVAEKANSSQPAVLHCNEQSPCPQPPVSAPTEETVGQVESPTARPSDIVTCKPADEPQPQDVDGVAPSRSDVETTPNDHNQSTSDHPSPDRQKQRHPAAKSSMNNSDSISKKPPGDSCITNADPWDGMTKILEADITIPKDQAELLEQNKSWVPPEPGKPYPKGNVPPRLLEQWNTIALRRNHQAMEREKERALESSGSRVSRSPSRSISSSDSDPGTNVSWSQSDKEMSPQRAQFEHLPLDSSPSIRKSIDRSTHHLGEEGNPPTEVSLDNAQEGQELEQIHATVRPEEHEKAIEPNEAQELREPVEVPSAISIEPSGDGSVPEVSEIDHLTTQTCTQDLQDESDRMSEDSVMDTSVPLPLEVDPSPDQDIDSSAPSLPGFSTQLRVQVMETPAAHLHRHHPGDEGIEKQDVEVHNLEHLSSQVAKSSSQSRILNTFCSSDERNGSKSQDTPHPAQPNGSLESNEVNILGTQLSGGNWSYRDTTPISNSAVVLNSSEPGQHDANIIMIESSGQTEKSSHPFSSYREAPFMQTDDENQSIPSPTQYTPRRPDGHQMPFLKRKASETETEQLSPTKRQKMMGGNETMSSTQGIASNIMSRRQTYINRSVEYAEAQRVYDKFRSDYPDYTGDFDHFAMLCSKLHSLRAQGSLKRSFLWDDFIIMHLKEYPGHQEQTLNLEGKSITYEEYFLFNFSRPAYKKRSLTATGIEISATQHGSSSATIIPTVTRQETNTSFTGSLVDRFTNFHARSFGPETSDPWPEVDASLLSRESLTVDREEQNDSNSLSKDDTLVEKRAGKPTYPETSPTSTSHESFHNASVQILSSPTRKSPNTQPTPRTNSPIDVPREQDDDRSIPESEHGRVEVEEDLMDETHEVASVELGDDEPSSAPAQLSDAESDAVSEADSFEEDWVESHMRRLQRSGPFWSDDPNTPFKIFARADANVLSERMRRGGVPLPVDENGVIQPLVQYSIPPVREFLNRVGNYFSLPSQESSHTQARPAPTDD</sequence>
<feature type="region of interest" description="Disordered" evidence="1">
    <location>
        <begin position="180"/>
        <end position="217"/>
    </location>
</feature>
<dbReference type="OMA" id="YEDFFCS"/>
<dbReference type="eggNOG" id="ENOG502STJP">
    <property type="taxonomic scope" value="Eukaryota"/>
</dbReference>
<feature type="compositionally biased region" description="Basic and acidic residues" evidence="1">
    <location>
        <begin position="500"/>
        <end position="515"/>
    </location>
</feature>
<evidence type="ECO:0000256" key="1">
    <source>
        <dbReference type="SAM" id="MobiDB-lite"/>
    </source>
</evidence>
<dbReference type="AlphaFoldDB" id="A1CT36"/>
<feature type="region of interest" description="Disordered" evidence="1">
    <location>
        <begin position="417"/>
        <end position="443"/>
    </location>
</feature>
<gene>
    <name evidence="2" type="ORF">ACLA_081630</name>
</gene>
<feature type="compositionally biased region" description="Basic and acidic residues" evidence="1">
    <location>
        <begin position="524"/>
        <end position="535"/>
    </location>
</feature>
<feature type="compositionally biased region" description="Polar residues" evidence="1">
    <location>
        <begin position="813"/>
        <end position="822"/>
    </location>
</feature>
<dbReference type="RefSeq" id="XP_001267899.1">
    <property type="nucleotide sequence ID" value="XM_001267898.1"/>
</dbReference>
<feature type="region of interest" description="Disordered" evidence="1">
    <location>
        <begin position="809"/>
        <end position="863"/>
    </location>
</feature>
<feature type="compositionally biased region" description="Basic and acidic residues" evidence="1">
    <location>
        <begin position="561"/>
        <end position="580"/>
    </location>
</feature>
<feature type="compositionally biased region" description="Low complexity" evidence="1">
    <location>
        <begin position="471"/>
        <end position="489"/>
    </location>
</feature>
<dbReference type="EMBL" id="DS027060">
    <property type="protein sequence ID" value="EAW06473.1"/>
    <property type="molecule type" value="Genomic_DNA"/>
</dbReference>
<feature type="region of interest" description="Disordered" evidence="1">
    <location>
        <begin position="1044"/>
        <end position="1179"/>
    </location>
</feature>
<protein>
    <recommendedName>
        <fullName evidence="4">Telomere replication protein EST3</fullName>
    </recommendedName>
</protein>
<feature type="compositionally biased region" description="Polar residues" evidence="1">
    <location>
        <begin position="348"/>
        <end position="361"/>
    </location>
</feature>
<dbReference type="STRING" id="344612.A1CT36"/>
<feature type="compositionally biased region" description="Basic and acidic residues" evidence="1">
    <location>
        <begin position="1060"/>
        <end position="1070"/>
    </location>
</feature>
<feature type="compositionally biased region" description="Basic and acidic residues" evidence="1">
    <location>
        <begin position="1118"/>
        <end position="1137"/>
    </location>
</feature>
<dbReference type="Proteomes" id="UP000006701">
    <property type="component" value="Unassembled WGS sequence"/>
</dbReference>
<dbReference type="GeneID" id="4700218"/>
<feature type="compositionally biased region" description="Acidic residues" evidence="1">
    <location>
        <begin position="1169"/>
        <end position="1179"/>
    </location>
</feature>